<evidence type="ECO:0000313" key="2">
    <source>
        <dbReference type="EMBL" id="VDP84768.1"/>
    </source>
</evidence>
<evidence type="ECO:0000313" key="3">
    <source>
        <dbReference type="Proteomes" id="UP000272942"/>
    </source>
</evidence>
<reference evidence="2 3" key="2">
    <citation type="submission" date="2018-11" db="EMBL/GenBank/DDBJ databases">
        <authorList>
            <consortium name="Pathogen Informatics"/>
        </authorList>
    </citation>
    <scope>NUCLEOTIDE SEQUENCE [LARGE SCALE GENOMIC DNA]</scope>
    <source>
        <strain evidence="2 3">Egypt</strain>
    </source>
</reference>
<feature type="region of interest" description="Disordered" evidence="1">
    <location>
        <begin position="1"/>
        <end position="24"/>
    </location>
</feature>
<protein>
    <submittedName>
        <fullName evidence="4">Apt1 domain-containing protein</fullName>
    </submittedName>
</protein>
<dbReference type="AlphaFoldDB" id="A0A183AQ59"/>
<dbReference type="WBParaSite" id="ECPE_0000912201-mRNA-1">
    <property type="protein sequence ID" value="ECPE_0000912201-mRNA-1"/>
    <property type="gene ID" value="ECPE_0000912201"/>
</dbReference>
<evidence type="ECO:0000256" key="1">
    <source>
        <dbReference type="SAM" id="MobiDB-lite"/>
    </source>
</evidence>
<dbReference type="Proteomes" id="UP000272942">
    <property type="component" value="Unassembled WGS sequence"/>
</dbReference>
<sequence length="115" mass="12937">MTGTSSNVSGLRCQRSPNKAEAPPAAIVRRSEVCFEHAKWRMTESDGQIGLADVELRGFVYAKTHREDDSGSHWLELGWIRVSNLVPDCFQRVCHLLSTTIWLLPVQELLSRTKG</sequence>
<name>A0A183AQ59_9TREM</name>
<dbReference type="PANTHER" id="PTHR15678:SF6">
    <property type="entry name" value="BRIDGE-LIKE LIPID TRANSFER PROTEIN FAMILY MEMBER 2"/>
    <property type="match status" value="1"/>
</dbReference>
<organism evidence="4">
    <name type="scientific">Echinostoma caproni</name>
    <dbReference type="NCBI Taxonomy" id="27848"/>
    <lineage>
        <taxon>Eukaryota</taxon>
        <taxon>Metazoa</taxon>
        <taxon>Spiralia</taxon>
        <taxon>Lophotrochozoa</taxon>
        <taxon>Platyhelminthes</taxon>
        <taxon>Trematoda</taxon>
        <taxon>Digenea</taxon>
        <taxon>Plagiorchiida</taxon>
        <taxon>Echinostomata</taxon>
        <taxon>Echinostomatoidea</taxon>
        <taxon>Echinostomatidae</taxon>
        <taxon>Echinostoma</taxon>
    </lineage>
</organism>
<proteinExistence type="predicted"/>
<evidence type="ECO:0000313" key="4">
    <source>
        <dbReference type="WBParaSite" id="ECPE_0000912201-mRNA-1"/>
    </source>
</evidence>
<gene>
    <name evidence="2" type="ORF">ECPE_LOCUS9094</name>
</gene>
<dbReference type="OrthoDB" id="1562405at2759"/>
<accession>A0A183AQ59</accession>
<reference evidence="4" key="1">
    <citation type="submission" date="2016-06" db="UniProtKB">
        <authorList>
            <consortium name="WormBaseParasite"/>
        </authorList>
    </citation>
    <scope>IDENTIFICATION</scope>
</reference>
<dbReference type="Pfam" id="PF10344">
    <property type="entry name" value="Hobbit"/>
    <property type="match status" value="1"/>
</dbReference>
<dbReference type="InterPro" id="IPR045167">
    <property type="entry name" value="Hobbit"/>
</dbReference>
<dbReference type="PANTHER" id="PTHR15678">
    <property type="entry name" value="ANTIGEN MLAA-22-RELATED"/>
    <property type="match status" value="1"/>
</dbReference>
<keyword evidence="3" id="KW-1185">Reference proteome</keyword>
<dbReference type="EMBL" id="UZAN01046908">
    <property type="protein sequence ID" value="VDP84768.1"/>
    <property type="molecule type" value="Genomic_DNA"/>
</dbReference>